<dbReference type="EMBL" id="GDRN01087733">
    <property type="protein sequence ID" value="JAI60993.1"/>
    <property type="molecule type" value="Transcribed_RNA"/>
</dbReference>
<dbReference type="InterPro" id="IPR036282">
    <property type="entry name" value="Glutathione-S-Trfase_C_sf"/>
</dbReference>
<dbReference type="Gene3D" id="1.20.1050.10">
    <property type="match status" value="1"/>
</dbReference>
<keyword evidence="2" id="KW-1133">Transmembrane helix</keyword>
<sequence length="289" mass="32992">MTGSDISSGGDCVVTVALLLVSVIAVCGAAVYLYVHLAKRRRRRAWAEARCVVVHCPSPGALTPSISPFVLKLLTFLRLAKIPYQLDHFEPLGESWLTPWVTMEDGEEVADSSVVVLELRQRRNLNLGSSLSAVEQAVARAFTVLVEDHLCWCLREWRIKMDGGRNLFEGARNPPSWYMRAGLRVYAWLRTNTLWHQGVGRLPHLEVRKFAWRDLQALSDYLDEKSYLLGEEMNEVDCTVFAQMANILYNYKRSPYHAMLTDEFPNLVSYVKRIKERLWPDWDACLASS</sequence>
<dbReference type="PANTHER" id="PTHR12289:SF41">
    <property type="entry name" value="FAILED AXON CONNECTIONS-RELATED"/>
    <property type="match status" value="1"/>
</dbReference>
<dbReference type="Pfam" id="PF17172">
    <property type="entry name" value="GST_N_4"/>
    <property type="match status" value="1"/>
</dbReference>
<dbReference type="InterPro" id="IPR040079">
    <property type="entry name" value="Glutathione_S-Trfase"/>
</dbReference>
<evidence type="ECO:0000256" key="1">
    <source>
        <dbReference type="ARBA" id="ARBA00006475"/>
    </source>
</evidence>
<dbReference type="CDD" id="cd03193">
    <property type="entry name" value="GST_C_Metaxin"/>
    <property type="match status" value="1"/>
</dbReference>
<dbReference type="GO" id="GO:0005737">
    <property type="term" value="C:cytoplasm"/>
    <property type="evidence" value="ECO:0007669"/>
    <property type="project" value="TreeGrafter"/>
</dbReference>
<dbReference type="SFLD" id="SFLDG01180">
    <property type="entry name" value="SUF1"/>
    <property type="match status" value="1"/>
</dbReference>
<name>A0A0P4W3M1_SCYOL</name>
<accession>A0A0P4W3M1</accession>
<feature type="domain" description="Metaxin glutathione S-transferase" evidence="3">
    <location>
        <begin position="213"/>
        <end position="274"/>
    </location>
</feature>
<dbReference type="SUPFAM" id="SSF47616">
    <property type="entry name" value="GST C-terminal domain-like"/>
    <property type="match status" value="1"/>
</dbReference>
<dbReference type="AlphaFoldDB" id="A0A0P4W3M1"/>
<organism evidence="5">
    <name type="scientific">Scylla olivacea</name>
    <name type="common">Orange mud crab</name>
    <name type="synonym">Cancer olivacea</name>
    <dbReference type="NCBI Taxonomy" id="85551"/>
    <lineage>
        <taxon>Eukaryota</taxon>
        <taxon>Metazoa</taxon>
        <taxon>Ecdysozoa</taxon>
        <taxon>Arthropoda</taxon>
        <taxon>Crustacea</taxon>
        <taxon>Multicrustacea</taxon>
        <taxon>Malacostraca</taxon>
        <taxon>Eumalacostraca</taxon>
        <taxon>Eucarida</taxon>
        <taxon>Decapoda</taxon>
        <taxon>Pleocyemata</taxon>
        <taxon>Brachyura</taxon>
        <taxon>Eubrachyura</taxon>
        <taxon>Portunoidea</taxon>
        <taxon>Portunidae</taxon>
        <taxon>Portuninae</taxon>
        <taxon>Scylla</taxon>
    </lineage>
</organism>
<protein>
    <recommendedName>
        <fullName evidence="6">GST C-terminal domain-containing protein</fullName>
    </recommendedName>
</protein>
<feature type="transmembrane region" description="Helical" evidence="2">
    <location>
        <begin position="13"/>
        <end position="35"/>
    </location>
</feature>
<dbReference type="InterPro" id="IPR026928">
    <property type="entry name" value="FAX/IsoI-like"/>
</dbReference>
<evidence type="ECO:0000259" key="3">
    <source>
        <dbReference type="Pfam" id="PF17171"/>
    </source>
</evidence>
<keyword evidence="2" id="KW-0812">Transmembrane</keyword>
<evidence type="ECO:0000256" key="2">
    <source>
        <dbReference type="SAM" id="Phobius"/>
    </source>
</evidence>
<dbReference type="SFLD" id="SFLDG01200">
    <property type="entry name" value="SUF1.1"/>
    <property type="match status" value="1"/>
</dbReference>
<dbReference type="InterPro" id="IPR050931">
    <property type="entry name" value="Mito_Protein_Transport_Metaxin"/>
</dbReference>
<keyword evidence="2" id="KW-0472">Membrane</keyword>
<evidence type="ECO:0008006" key="6">
    <source>
        <dbReference type="Google" id="ProtNLM"/>
    </source>
</evidence>
<dbReference type="SUPFAM" id="SSF52833">
    <property type="entry name" value="Thioredoxin-like"/>
    <property type="match status" value="1"/>
</dbReference>
<dbReference type="InterPro" id="IPR033468">
    <property type="entry name" value="Metaxin_GST"/>
</dbReference>
<dbReference type="SFLD" id="SFLDS00019">
    <property type="entry name" value="Glutathione_Transferase_(cytos"/>
    <property type="match status" value="1"/>
</dbReference>
<proteinExistence type="inferred from homology"/>
<dbReference type="Pfam" id="PF17171">
    <property type="entry name" value="GST_C_6"/>
    <property type="match status" value="1"/>
</dbReference>
<dbReference type="PANTHER" id="PTHR12289">
    <property type="entry name" value="METAXIN RELATED"/>
    <property type="match status" value="1"/>
</dbReference>
<evidence type="ECO:0000259" key="4">
    <source>
        <dbReference type="Pfam" id="PF17172"/>
    </source>
</evidence>
<dbReference type="InterPro" id="IPR012336">
    <property type="entry name" value="Thioredoxin-like_fold"/>
</dbReference>
<dbReference type="InterPro" id="IPR036249">
    <property type="entry name" value="Thioredoxin-like_sf"/>
</dbReference>
<evidence type="ECO:0000313" key="5">
    <source>
        <dbReference type="EMBL" id="JAI60993.1"/>
    </source>
</evidence>
<comment type="similarity">
    <text evidence="1">Belongs to the FAX family.</text>
</comment>
<reference evidence="5" key="1">
    <citation type="submission" date="2015-09" db="EMBL/GenBank/DDBJ databases">
        <title>Scylla olivacea transcriptome.</title>
        <authorList>
            <person name="Ikhwanuddin M."/>
        </authorList>
    </citation>
    <scope>NUCLEOTIDE SEQUENCE</scope>
</reference>
<feature type="domain" description="Thioredoxin-like fold" evidence="4">
    <location>
        <begin position="68"/>
        <end position="154"/>
    </location>
</feature>